<protein>
    <recommendedName>
        <fullName evidence="5">Acyl-CoA dehydrogenase/oxidase C-terminal domain-containing protein</fullName>
    </recommendedName>
</protein>
<evidence type="ECO:0000259" key="5">
    <source>
        <dbReference type="Pfam" id="PF00441"/>
    </source>
</evidence>
<dbReference type="RefSeq" id="WP_057833378.1">
    <property type="nucleotide sequence ID" value="NZ_LLXZ01000002.1"/>
</dbReference>
<name>A0A0R3M6H6_9BRAD</name>
<dbReference type="SUPFAM" id="SSF47203">
    <property type="entry name" value="Acyl-CoA dehydrogenase C-terminal domain-like"/>
    <property type="match status" value="1"/>
</dbReference>
<dbReference type="Pfam" id="PF00441">
    <property type="entry name" value="Acyl-CoA_dh_1"/>
    <property type="match status" value="1"/>
</dbReference>
<accession>A0A0R3M6H6</accession>
<reference evidence="6 7" key="1">
    <citation type="submission" date="2014-03" db="EMBL/GenBank/DDBJ databases">
        <title>Bradyrhizobium valentinum sp. nov., isolated from effective nodules of Lupinus mariae-josephae, a lupine endemic of basic-lime soils in Eastern Spain.</title>
        <authorList>
            <person name="Duran D."/>
            <person name="Rey L."/>
            <person name="Navarro A."/>
            <person name="Busquets A."/>
            <person name="Imperial J."/>
            <person name="Ruiz-Argueso T."/>
        </authorList>
    </citation>
    <scope>NUCLEOTIDE SEQUENCE [LARGE SCALE GENOMIC DNA]</scope>
    <source>
        <strain evidence="6 7">PAC68</strain>
    </source>
</reference>
<dbReference type="Proteomes" id="UP000050863">
    <property type="component" value="Unassembled WGS sequence"/>
</dbReference>
<organism evidence="6 7">
    <name type="scientific">Bradyrhizobium jicamae</name>
    <dbReference type="NCBI Taxonomy" id="280332"/>
    <lineage>
        <taxon>Bacteria</taxon>
        <taxon>Pseudomonadati</taxon>
        <taxon>Pseudomonadota</taxon>
        <taxon>Alphaproteobacteria</taxon>
        <taxon>Hyphomicrobiales</taxon>
        <taxon>Nitrobacteraceae</taxon>
        <taxon>Bradyrhizobium</taxon>
    </lineage>
</organism>
<dbReference type="InterPro" id="IPR009100">
    <property type="entry name" value="AcylCoA_DH/oxidase_NM_dom_sf"/>
</dbReference>
<dbReference type="STRING" id="280332.CQ12_32470"/>
<dbReference type="OrthoDB" id="9775090at2"/>
<evidence type="ECO:0000256" key="1">
    <source>
        <dbReference type="ARBA" id="ARBA00009347"/>
    </source>
</evidence>
<sequence length="344" mass="35429">MTLTGEGLQPSEFAVTAARAVADCADLSLREQARHLANDGLLGVIAAHDVGGLDLPLALAVPVVAAAGAGLLGFPLMEALLLGRALQESLPRTAEAVVSGEMLATIAWQGSVSAAREGDSVVLNGWVARAACTREADCLLVRIGTSGAALVSTNSNGIVVEDAAGLDLAVPEHAVRMEGVTIPAANILPENTWSVLCSDANVLRAAAILGSAETCLTLAQEHASTRRQFGRALSYNQAIRHALARQKLGLEGIRHAITRSVGDEAGALQRDAAFLAAGVYGSAISEGALQIHGGMGFTWDVPVHRHLRRVRALQAQGDASGVLAALGRRYVGAIAPASDVTASR</sequence>
<gene>
    <name evidence="6" type="ORF">CQ12_32470</name>
</gene>
<keyword evidence="4" id="KW-0560">Oxidoreductase</keyword>
<dbReference type="InterPro" id="IPR036250">
    <property type="entry name" value="AcylCo_DH-like_C"/>
</dbReference>
<keyword evidence="3" id="KW-0274">FAD</keyword>
<evidence type="ECO:0000256" key="2">
    <source>
        <dbReference type="ARBA" id="ARBA00022630"/>
    </source>
</evidence>
<dbReference type="PANTHER" id="PTHR43884">
    <property type="entry name" value="ACYL-COA DEHYDROGENASE"/>
    <property type="match status" value="1"/>
</dbReference>
<dbReference type="InterPro" id="IPR009075">
    <property type="entry name" value="AcylCo_DH/oxidase_C"/>
</dbReference>
<dbReference type="EMBL" id="LLXZ01000002">
    <property type="protein sequence ID" value="KRR15858.1"/>
    <property type="molecule type" value="Genomic_DNA"/>
</dbReference>
<dbReference type="GO" id="GO:0003995">
    <property type="term" value="F:acyl-CoA dehydrogenase activity"/>
    <property type="evidence" value="ECO:0007669"/>
    <property type="project" value="TreeGrafter"/>
</dbReference>
<dbReference type="Gene3D" id="1.20.140.10">
    <property type="entry name" value="Butyryl-CoA Dehydrogenase, subunit A, domain 3"/>
    <property type="match status" value="1"/>
</dbReference>
<evidence type="ECO:0000256" key="4">
    <source>
        <dbReference type="ARBA" id="ARBA00023002"/>
    </source>
</evidence>
<keyword evidence="7" id="KW-1185">Reference proteome</keyword>
<proteinExistence type="inferred from homology"/>
<evidence type="ECO:0000313" key="7">
    <source>
        <dbReference type="Proteomes" id="UP000050863"/>
    </source>
</evidence>
<keyword evidence="2" id="KW-0285">Flavoprotein</keyword>
<dbReference type="AlphaFoldDB" id="A0A0R3M6H6"/>
<dbReference type="SUPFAM" id="SSF56645">
    <property type="entry name" value="Acyl-CoA dehydrogenase NM domain-like"/>
    <property type="match status" value="1"/>
</dbReference>
<comment type="caution">
    <text evidence="6">The sequence shown here is derived from an EMBL/GenBank/DDBJ whole genome shotgun (WGS) entry which is preliminary data.</text>
</comment>
<evidence type="ECO:0000256" key="3">
    <source>
        <dbReference type="ARBA" id="ARBA00022827"/>
    </source>
</evidence>
<feature type="domain" description="Acyl-CoA dehydrogenase/oxidase C-terminal" evidence="5">
    <location>
        <begin position="204"/>
        <end position="315"/>
    </location>
</feature>
<dbReference type="PANTHER" id="PTHR43884:SF20">
    <property type="entry name" value="ACYL-COA DEHYDROGENASE FADE28"/>
    <property type="match status" value="1"/>
</dbReference>
<comment type="similarity">
    <text evidence="1">Belongs to the acyl-CoA dehydrogenase family.</text>
</comment>
<evidence type="ECO:0000313" key="6">
    <source>
        <dbReference type="EMBL" id="KRR15858.1"/>
    </source>
</evidence>